<feature type="region of interest" description="Disordered" evidence="1">
    <location>
        <begin position="50"/>
        <end position="69"/>
    </location>
</feature>
<organism evidence="2 3">
    <name type="scientific">Apostasia shenzhenica</name>
    <dbReference type="NCBI Taxonomy" id="1088818"/>
    <lineage>
        <taxon>Eukaryota</taxon>
        <taxon>Viridiplantae</taxon>
        <taxon>Streptophyta</taxon>
        <taxon>Embryophyta</taxon>
        <taxon>Tracheophyta</taxon>
        <taxon>Spermatophyta</taxon>
        <taxon>Magnoliopsida</taxon>
        <taxon>Liliopsida</taxon>
        <taxon>Asparagales</taxon>
        <taxon>Orchidaceae</taxon>
        <taxon>Apostasioideae</taxon>
        <taxon>Apostasia</taxon>
    </lineage>
</organism>
<reference evidence="2 3" key="1">
    <citation type="journal article" date="2017" name="Nature">
        <title>The Apostasia genome and the evolution of orchids.</title>
        <authorList>
            <person name="Zhang G.Q."/>
            <person name="Liu K.W."/>
            <person name="Li Z."/>
            <person name="Lohaus R."/>
            <person name="Hsiao Y.Y."/>
            <person name="Niu S.C."/>
            <person name="Wang J.Y."/>
            <person name="Lin Y.C."/>
            <person name="Xu Q."/>
            <person name="Chen L.J."/>
            <person name="Yoshida K."/>
            <person name="Fujiwara S."/>
            <person name="Wang Z.W."/>
            <person name="Zhang Y.Q."/>
            <person name="Mitsuda N."/>
            <person name="Wang M."/>
            <person name="Liu G.H."/>
            <person name="Pecoraro L."/>
            <person name="Huang H.X."/>
            <person name="Xiao X.J."/>
            <person name="Lin M."/>
            <person name="Wu X.Y."/>
            <person name="Wu W.L."/>
            <person name="Chen Y.Y."/>
            <person name="Chang S.B."/>
            <person name="Sakamoto S."/>
            <person name="Ohme-Takagi M."/>
            <person name="Yagi M."/>
            <person name="Zeng S.J."/>
            <person name="Shen C.Y."/>
            <person name="Yeh C.M."/>
            <person name="Luo Y.B."/>
            <person name="Tsai W.C."/>
            <person name="Van de Peer Y."/>
            <person name="Liu Z.J."/>
        </authorList>
    </citation>
    <scope>NUCLEOTIDE SEQUENCE [LARGE SCALE GENOMIC DNA]</scope>
    <source>
        <strain evidence="3">cv. Shenzhen</strain>
        <tissue evidence="2">Stem</tissue>
    </source>
</reference>
<accession>A0A2H9ZV64</accession>
<evidence type="ECO:0000313" key="2">
    <source>
        <dbReference type="EMBL" id="PKA47195.1"/>
    </source>
</evidence>
<sequence>MTKTVLMGSRGKTDVMPRNKPEYLLLIIHRSLHVCIGSIRSRILVRNHSQESLLSDSTTTNTNETTPLS</sequence>
<proteinExistence type="predicted"/>
<protein>
    <submittedName>
        <fullName evidence="2">Uncharacterized protein</fullName>
    </submittedName>
</protein>
<keyword evidence="3" id="KW-1185">Reference proteome</keyword>
<evidence type="ECO:0000313" key="3">
    <source>
        <dbReference type="Proteomes" id="UP000236161"/>
    </source>
</evidence>
<name>A0A2H9ZV64_9ASPA</name>
<dbReference type="EMBL" id="KZ453539">
    <property type="protein sequence ID" value="PKA47195.1"/>
    <property type="molecule type" value="Genomic_DNA"/>
</dbReference>
<dbReference type="Proteomes" id="UP000236161">
    <property type="component" value="Unassembled WGS sequence"/>
</dbReference>
<dbReference type="AlphaFoldDB" id="A0A2H9ZV64"/>
<evidence type="ECO:0000256" key="1">
    <source>
        <dbReference type="SAM" id="MobiDB-lite"/>
    </source>
</evidence>
<feature type="compositionally biased region" description="Low complexity" evidence="1">
    <location>
        <begin position="58"/>
        <end position="69"/>
    </location>
</feature>
<gene>
    <name evidence="2" type="ORF">AXF42_Ash017140</name>
</gene>